<organism evidence="1 2">
    <name type="scientific">Qipengyuania nanhaisediminis</name>
    <dbReference type="NCBI Taxonomy" id="604088"/>
    <lineage>
        <taxon>Bacteria</taxon>
        <taxon>Pseudomonadati</taxon>
        <taxon>Pseudomonadota</taxon>
        <taxon>Alphaproteobacteria</taxon>
        <taxon>Sphingomonadales</taxon>
        <taxon>Erythrobacteraceae</taxon>
        <taxon>Qipengyuania</taxon>
    </lineage>
</organism>
<accession>A0A1I5KUP9</accession>
<sequence length="116" mass="13223">MSHGFEDARLPTHIEVSGLIRQAQAAGGFATVLQSGERDAGTLGILTTHSGKNTMFWERMPQLDGTRRFQATKLQDTENTTDFDEYIRRRMDQDPDLWILELDGPEMERLIDSDPR</sequence>
<gene>
    <name evidence="1" type="ORF">SAMN04488060_0538</name>
</gene>
<dbReference type="Pfam" id="PF07372">
    <property type="entry name" value="DUF1491"/>
    <property type="match status" value="1"/>
</dbReference>
<evidence type="ECO:0008006" key="3">
    <source>
        <dbReference type="Google" id="ProtNLM"/>
    </source>
</evidence>
<dbReference type="OrthoDB" id="9809136at2"/>
<dbReference type="Proteomes" id="UP000199331">
    <property type="component" value="Unassembled WGS sequence"/>
</dbReference>
<dbReference type="Gene3D" id="3.40.1530.20">
    <property type="entry name" value="Protein of unknown function (DUF1491)"/>
    <property type="match status" value="1"/>
</dbReference>
<evidence type="ECO:0000313" key="2">
    <source>
        <dbReference type="Proteomes" id="UP000199331"/>
    </source>
</evidence>
<reference evidence="2" key="1">
    <citation type="submission" date="2016-10" db="EMBL/GenBank/DDBJ databases">
        <authorList>
            <person name="Varghese N."/>
            <person name="Submissions S."/>
        </authorList>
    </citation>
    <scope>NUCLEOTIDE SEQUENCE [LARGE SCALE GENOMIC DNA]</scope>
    <source>
        <strain evidence="2">CGMCC 1.7715</strain>
    </source>
</reference>
<dbReference type="RefSeq" id="WP_090477052.1">
    <property type="nucleotide sequence ID" value="NZ_FOWZ01000001.1"/>
</dbReference>
<evidence type="ECO:0000313" key="1">
    <source>
        <dbReference type="EMBL" id="SFO88754.1"/>
    </source>
</evidence>
<protein>
    <recommendedName>
        <fullName evidence="3">DUF1491 domain-containing protein</fullName>
    </recommendedName>
</protein>
<dbReference type="InterPro" id="IPR009964">
    <property type="entry name" value="DUF1491"/>
</dbReference>
<name>A0A1I5KUP9_9SPHN</name>
<keyword evidence="2" id="KW-1185">Reference proteome</keyword>
<dbReference type="EMBL" id="FOWZ01000001">
    <property type="protein sequence ID" value="SFO88754.1"/>
    <property type="molecule type" value="Genomic_DNA"/>
</dbReference>
<dbReference type="AlphaFoldDB" id="A0A1I5KUP9"/>
<dbReference type="STRING" id="604088.SAMN04488060_0538"/>
<proteinExistence type="predicted"/>